<keyword evidence="2" id="KW-1185">Reference proteome</keyword>
<name>Q7RLB3_PLAYO</name>
<dbReference type="Proteomes" id="UP000008553">
    <property type="component" value="Unassembled WGS sequence"/>
</dbReference>
<reference evidence="1 2" key="1">
    <citation type="journal article" date="2002" name="Nature">
        <title>Genome sequence and comparative analysis of the model rodent malaria parasite Plasmodium yoelii yoelii.</title>
        <authorList>
            <person name="Carlton J.M."/>
            <person name="Angiuoli S.V."/>
            <person name="Suh B.B."/>
            <person name="Kooij T.W."/>
            <person name="Pertea M."/>
            <person name="Silva J.C."/>
            <person name="Ermolaeva M.D."/>
            <person name="Allen J.E."/>
            <person name="Selengut J.D."/>
            <person name="Koo H.L."/>
            <person name="Peterson J.D."/>
            <person name="Pop M."/>
            <person name="Kosack D.S."/>
            <person name="Shumway M.F."/>
            <person name="Bidwell S.L."/>
            <person name="Shallom S.J."/>
            <person name="van Aken S.E."/>
            <person name="Riedmuller S.B."/>
            <person name="Feldblyum T.V."/>
            <person name="Cho J.K."/>
            <person name="Quackenbush J."/>
            <person name="Sedegah M."/>
            <person name="Shoaibi A."/>
            <person name="Cummings L.M."/>
            <person name="Florens L."/>
            <person name="Yates J.R."/>
            <person name="Raine J.D."/>
            <person name="Sinden R.E."/>
            <person name="Harris M.A."/>
            <person name="Cunningham D.A."/>
            <person name="Preiser P.R."/>
            <person name="Bergman L.W."/>
            <person name="Vaidya A.B."/>
            <person name="van Lin L.H."/>
            <person name="Janse C.J."/>
            <person name="Waters A.P."/>
            <person name="Smith H.O."/>
            <person name="White O.R."/>
            <person name="Salzberg S.L."/>
            <person name="Venter J.C."/>
            <person name="Fraser C.M."/>
            <person name="Hoffman S.L."/>
            <person name="Gardner M.J."/>
            <person name="Carucci D.J."/>
        </authorList>
    </citation>
    <scope>NUCLEOTIDE SEQUENCE [LARGE SCALE GENOMIC DNA]</scope>
    <source>
        <strain evidence="1 2">17XNL</strain>
    </source>
</reference>
<gene>
    <name evidence="1" type="ORF">PY02633</name>
</gene>
<proteinExistence type="predicted"/>
<dbReference type="AlphaFoldDB" id="Q7RLB3"/>
<sequence>MVDSTQTEDLVITNKSNTLLHIIIVPPSMKCFFIKDIINMYNKSEESSKNTLNHQIAPGHSIKIKVFQSPPKLEFPKTINFGPIRSNEKKNKSFTIKNKGNDVNILIIPKNLFEFYEKKKNIEKEENILNLLTNKKNDNESIIEIKENNESYYMYNNIKSRSYNFLFLYKKLVSNFDNLYFENVLQDIYYFNLKSSEEKSVIFFFKYKL</sequence>
<dbReference type="STRING" id="73239.Q7RLB3"/>
<evidence type="ECO:0000313" key="1">
    <source>
        <dbReference type="EMBL" id="EAA22105.1"/>
    </source>
</evidence>
<dbReference type="InParanoid" id="Q7RLB3"/>
<protein>
    <submittedName>
        <fullName evidence="1">Uncharacterized protein</fullName>
    </submittedName>
</protein>
<comment type="caution">
    <text evidence="1">The sequence shown here is derived from an EMBL/GenBank/DDBJ whole genome shotgun (WGS) entry which is preliminary data.</text>
</comment>
<organism evidence="1 2">
    <name type="scientific">Plasmodium yoelii yoelii</name>
    <dbReference type="NCBI Taxonomy" id="73239"/>
    <lineage>
        <taxon>Eukaryota</taxon>
        <taxon>Sar</taxon>
        <taxon>Alveolata</taxon>
        <taxon>Apicomplexa</taxon>
        <taxon>Aconoidasida</taxon>
        <taxon>Haemosporida</taxon>
        <taxon>Plasmodiidae</taxon>
        <taxon>Plasmodium</taxon>
        <taxon>Plasmodium (Vinckeia)</taxon>
    </lineage>
</organism>
<dbReference type="PaxDb" id="73239-Q7RLB3"/>
<accession>Q7RLB3</accession>
<dbReference type="EMBL" id="AABL01000725">
    <property type="protein sequence ID" value="EAA22105.1"/>
    <property type="molecule type" value="Genomic_DNA"/>
</dbReference>
<evidence type="ECO:0000313" key="2">
    <source>
        <dbReference type="Proteomes" id="UP000008553"/>
    </source>
</evidence>